<dbReference type="AlphaFoldDB" id="A0A0F9BJG0"/>
<dbReference type="Pfam" id="PF09369">
    <property type="entry name" value="MZB"/>
    <property type="match status" value="1"/>
</dbReference>
<gene>
    <name evidence="2" type="ORF">LCGC14_2439860</name>
</gene>
<reference evidence="2" key="1">
    <citation type="journal article" date="2015" name="Nature">
        <title>Complex archaea that bridge the gap between prokaryotes and eukaryotes.</title>
        <authorList>
            <person name="Spang A."/>
            <person name="Saw J.H."/>
            <person name="Jorgensen S.L."/>
            <person name="Zaremba-Niedzwiedzka K."/>
            <person name="Martijn J."/>
            <person name="Lind A.E."/>
            <person name="van Eijk R."/>
            <person name="Schleper C."/>
            <person name="Guy L."/>
            <person name="Ettema T.J."/>
        </authorList>
    </citation>
    <scope>NUCLEOTIDE SEQUENCE</scope>
</reference>
<evidence type="ECO:0000259" key="1">
    <source>
        <dbReference type="Pfam" id="PF09369"/>
    </source>
</evidence>
<accession>A0A0F9BJG0</accession>
<name>A0A0F9BJG0_9ZZZZ</name>
<evidence type="ECO:0000313" key="2">
    <source>
        <dbReference type="EMBL" id="KKL21995.1"/>
    </source>
</evidence>
<organism evidence="2">
    <name type="scientific">marine sediment metagenome</name>
    <dbReference type="NCBI Taxonomy" id="412755"/>
    <lineage>
        <taxon>unclassified sequences</taxon>
        <taxon>metagenomes</taxon>
        <taxon>ecological metagenomes</taxon>
    </lineage>
</organism>
<feature type="domain" description="MrfA-like Zn-binding" evidence="1">
    <location>
        <begin position="118"/>
        <end position="208"/>
    </location>
</feature>
<sequence length="380" mass="43990">TQTKNILAKCSYEHDALIYNINRGKIKFDAESDQPEKFYYCVACNRWLTFKGKEKHITSGTSQTCVNKAIQEDILGFKKGLTLFVKGSHDVMKFQFSCSEDIVNKGESSINEYYVTLKEVILQSILLTFNMSERELGGILLPIPDSKESVIIIYETEEGGIGALKSLFSNNIRYQRFLNMMSEVIHIKDIDSLEEYEDSCKRACYNCLLGYWNQRDHRYLNRQLVKPLIQAFKDSKIEYISVDPIEVQIEKLKNLLGSGLDSQLEKRVLDFMLKLKIRLPDHAQYPFYEQNPDTGKKKILTIADYYYEKLRLCVFVDGPPHNKPDVKESDNQKRRKLRGQGNGVCELDFHTGIGDGQPISDELIKRRLEKFLNDYDILRA</sequence>
<feature type="non-terminal residue" evidence="2">
    <location>
        <position position="1"/>
    </location>
</feature>
<dbReference type="InterPro" id="IPR018973">
    <property type="entry name" value="MZB"/>
</dbReference>
<protein>
    <recommendedName>
        <fullName evidence="1">MrfA-like Zn-binding domain-containing protein</fullName>
    </recommendedName>
</protein>
<comment type="caution">
    <text evidence="2">The sequence shown here is derived from an EMBL/GenBank/DDBJ whole genome shotgun (WGS) entry which is preliminary data.</text>
</comment>
<proteinExistence type="predicted"/>
<dbReference type="Gene3D" id="3.40.960.10">
    <property type="entry name" value="VSR Endonuclease"/>
    <property type="match status" value="1"/>
</dbReference>
<dbReference type="EMBL" id="LAZR01037517">
    <property type="protein sequence ID" value="KKL21995.1"/>
    <property type="molecule type" value="Genomic_DNA"/>
</dbReference>